<dbReference type="InterPro" id="IPR017871">
    <property type="entry name" value="ABC_transporter-like_CS"/>
</dbReference>
<dbReference type="InterPro" id="IPR003439">
    <property type="entry name" value="ABC_transporter-like_ATP-bd"/>
</dbReference>
<sequence length="315" mass="32325">MHVTTETSPGHALEARDLTKTYGTAVAASRIGFVVPRGSVTGLFGPVGSGTSTTLRMLLGLVQPDEGAALVEGVPYAALVEPGRTVGAVLGGGAHPRRTARAHLRTLAPVLGVADSRVEEVLALVGLHDVAGRRVGEFSLGMRQRLALAAALLGTPRILVLDEPTDGLDPGGIVWLRDFLRGFARAGGSVLVSGHVVRELEGIVDHVVILDRGSVVFHGSIGELRGTRPTRILVHSSNPAALALGLAASGHTDAVLGPDGRLAVTGVGETVIRSTAHASGVTVHGTVVSAVDLEQIYLSLATPVGPHPALTGARR</sequence>
<evidence type="ECO:0000256" key="3">
    <source>
        <dbReference type="ARBA" id="ARBA00022741"/>
    </source>
</evidence>
<keyword evidence="2" id="KW-0813">Transport</keyword>
<dbReference type="PANTHER" id="PTHR43335:SF4">
    <property type="entry name" value="ABC TRANSPORTER, ATP-BINDING PROTEIN"/>
    <property type="match status" value="1"/>
</dbReference>
<dbReference type="Gene3D" id="3.40.50.300">
    <property type="entry name" value="P-loop containing nucleotide triphosphate hydrolases"/>
    <property type="match status" value="1"/>
</dbReference>
<accession>A0ABS2KQ24</accession>
<proteinExistence type="inferred from homology"/>
<keyword evidence="4 6" id="KW-0067">ATP-binding</keyword>
<protein>
    <submittedName>
        <fullName evidence="6">ABC-2 type transport system ATP-binding protein</fullName>
    </submittedName>
</protein>
<dbReference type="InterPro" id="IPR027417">
    <property type="entry name" value="P-loop_NTPase"/>
</dbReference>
<feature type="domain" description="ABC transporter" evidence="5">
    <location>
        <begin position="13"/>
        <end position="237"/>
    </location>
</feature>
<evidence type="ECO:0000313" key="6">
    <source>
        <dbReference type="EMBL" id="MBM7414075.1"/>
    </source>
</evidence>
<evidence type="ECO:0000256" key="4">
    <source>
        <dbReference type="ARBA" id="ARBA00022840"/>
    </source>
</evidence>
<evidence type="ECO:0000259" key="5">
    <source>
        <dbReference type="PROSITE" id="PS50893"/>
    </source>
</evidence>
<evidence type="ECO:0000313" key="7">
    <source>
        <dbReference type="Proteomes" id="UP000703038"/>
    </source>
</evidence>
<dbReference type="SMART" id="SM00382">
    <property type="entry name" value="AAA"/>
    <property type="match status" value="1"/>
</dbReference>
<dbReference type="SUPFAM" id="SSF52540">
    <property type="entry name" value="P-loop containing nucleoside triphosphate hydrolases"/>
    <property type="match status" value="1"/>
</dbReference>
<dbReference type="InterPro" id="IPR003593">
    <property type="entry name" value="AAA+_ATPase"/>
</dbReference>
<keyword evidence="7" id="KW-1185">Reference proteome</keyword>
<gene>
    <name evidence="6" type="ORF">JOE42_000808</name>
</gene>
<dbReference type="PROSITE" id="PS00211">
    <property type="entry name" value="ABC_TRANSPORTER_1"/>
    <property type="match status" value="1"/>
</dbReference>
<evidence type="ECO:0000256" key="2">
    <source>
        <dbReference type="ARBA" id="ARBA00022448"/>
    </source>
</evidence>
<name>A0ABS2KQ24_9NOCA</name>
<evidence type="ECO:0000256" key="1">
    <source>
        <dbReference type="ARBA" id="ARBA00005417"/>
    </source>
</evidence>
<keyword evidence="3" id="KW-0547">Nucleotide-binding</keyword>
<dbReference type="Proteomes" id="UP000703038">
    <property type="component" value="Unassembled WGS sequence"/>
</dbReference>
<dbReference type="EMBL" id="JAFBBK010000001">
    <property type="protein sequence ID" value="MBM7414075.1"/>
    <property type="molecule type" value="Genomic_DNA"/>
</dbReference>
<comment type="caution">
    <text evidence="6">The sequence shown here is derived from an EMBL/GenBank/DDBJ whole genome shotgun (WGS) entry which is preliminary data.</text>
</comment>
<reference evidence="6 7" key="1">
    <citation type="submission" date="2021-01" db="EMBL/GenBank/DDBJ databases">
        <title>Genomics of switchgrass bacterial isolates.</title>
        <authorList>
            <person name="Shade A."/>
        </authorList>
    </citation>
    <scope>NUCLEOTIDE SEQUENCE [LARGE SCALE GENOMIC DNA]</scope>
    <source>
        <strain evidence="6 7">PvP111</strain>
    </source>
</reference>
<comment type="similarity">
    <text evidence="1">Belongs to the ABC transporter superfamily.</text>
</comment>
<dbReference type="RefSeq" id="WP_204866853.1">
    <property type="nucleotide sequence ID" value="NZ_JAFBBK010000001.1"/>
</dbReference>
<organism evidence="6 7">
    <name type="scientific">Rhodococcoides corynebacterioides</name>
    <dbReference type="NCBI Taxonomy" id="53972"/>
    <lineage>
        <taxon>Bacteria</taxon>
        <taxon>Bacillati</taxon>
        <taxon>Actinomycetota</taxon>
        <taxon>Actinomycetes</taxon>
        <taxon>Mycobacteriales</taxon>
        <taxon>Nocardiaceae</taxon>
        <taxon>Rhodococcoides</taxon>
    </lineage>
</organism>
<dbReference type="PROSITE" id="PS50893">
    <property type="entry name" value="ABC_TRANSPORTER_2"/>
    <property type="match status" value="1"/>
</dbReference>
<dbReference type="PANTHER" id="PTHR43335">
    <property type="entry name" value="ABC TRANSPORTER, ATP-BINDING PROTEIN"/>
    <property type="match status" value="1"/>
</dbReference>
<dbReference type="GO" id="GO:0005524">
    <property type="term" value="F:ATP binding"/>
    <property type="evidence" value="ECO:0007669"/>
    <property type="project" value="UniProtKB-KW"/>
</dbReference>
<dbReference type="Pfam" id="PF00005">
    <property type="entry name" value="ABC_tran"/>
    <property type="match status" value="1"/>
</dbReference>